<gene>
    <name evidence="1" type="ORF">J2S19_001511</name>
</gene>
<keyword evidence="2" id="KW-1185">Reference proteome</keyword>
<protein>
    <submittedName>
        <fullName evidence="1">DNA-binding MarR family transcriptional regulator</fullName>
    </submittedName>
</protein>
<accession>A0ABT9ZEH4</accession>
<proteinExistence type="predicted"/>
<dbReference type="SUPFAM" id="SSF46785">
    <property type="entry name" value="Winged helix' DNA-binding domain"/>
    <property type="match status" value="1"/>
</dbReference>
<reference evidence="1 2" key="1">
    <citation type="submission" date="2023-07" db="EMBL/GenBank/DDBJ databases">
        <title>Genomic Encyclopedia of Type Strains, Phase IV (KMG-IV): sequencing the most valuable type-strain genomes for metagenomic binning, comparative biology and taxonomic classification.</title>
        <authorList>
            <person name="Goeker M."/>
        </authorList>
    </citation>
    <scope>NUCLEOTIDE SEQUENCE [LARGE SCALE GENOMIC DNA]</scope>
    <source>
        <strain evidence="1 2">DSM 29005</strain>
    </source>
</reference>
<evidence type="ECO:0000313" key="1">
    <source>
        <dbReference type="EMBL" id="MDQ0230257.1"/>
    </source>
</evidence>
<dbReference type="RefSeq" id="WP_307339273.1">
    <property type="nucleotide sequence ID" value="NZ_JAUSUD010000005.1"/>
</dbReference>
<sequence length="283" mass="33184">MELIAVNPLTGEVKGEIAYYRTPEQEKRHRQKQDLEKYKLRGRKPYINCFHDSIKEVTQHLSLTESGAVMKLLLYLKMNGEGLLQKNGKPLRQLDIQNILGKSKRQTVDIVKRLETLSILISVKEGRSKLFYMNNYFHIMGKVPKRGYFTKLLTTKLREVVGDLKLEQLGFLYKVLPYFHYNTCILSHNPNEEDEKKIRYMNRNELSTAINYDVDNITSLVKKLEEQGLIMFTRSCGNVLYYVHPDLMYRQANDGDTEKFNALRQMFEAHKINANRRKAKVKD</sequence>
<comment type="caution">
    <text evidence="1">The sequence shown here is derived from an EMBL/GenBank/DDBJ whole genome shotgun (WGS) entry which is preliminary data.</text>
</comment>
<dbReference type="GO" id="GO:0003677">
    <property type="term" value="F:DNA binding"/>
    <property type="evidence" value="ECO:0007669"/>
    <property type="project" value="UniProtKB-KW"/>
</dbReference>
<organism evidence="1 2">
    <name type="scientific">Metabacillus malikii</name>
    <dbReference type="NCBI Taxonomy" id="1504265"/>
    <lineage>
        <taxon>Bacteria</taxon>
        <taxon>Bacillati</taxon>
        <taxon>Bacillota</taxon>
        <taxon>Bacilli</taxon>
        <taxon>Bacillales</taxon>
        <taxon>Bacillaceae</taxon>
        <taxon>Metabacillus</taxon>
    </lineage>
</organism>
<dbReference type="Proteomes" id="UP001234495">
    <property type="component" value="Unassembled WGS sequence"/>
</dbReference>
<dbReference type="InterPro" id="IPR036390">
    <property type="entry name" value="WH_DNA-bd_sf"/>
</dbReference>
<name>A0ABT9ZEH4_9BACI</name>
<dbReference type="EMBL" id="JAUSUD010000005">
    <property type="protein sequence ID" value="MDQ0230257.1"/>
    <property type="molecule type" value="Genomic_DNA"/>
</dbReference>
<keyword evidence="1" id="KW-0238">DNA-binding</keyword>
<evidence type="ECO:0000313" key="2">
    <source>
        <dbReference type="Proteomes" id="UP001234495"/>
    </source>
</evidence>